<dbReference type="EMBL" id="CP015866">
    <property type="protein sequence ID" value="ANJ08872.1"/>
    <property type="molecule type" value="Genomic_DNA"/>
</dbReference>
<proteinExistence type="predicted"/>
<protein>
    <submittedName>
        <fullName evidence="1">Uncharacterized protein</fullName>
    </submittedName>
</protein>
<dbReference type="GeneID" id="91306982"/>
<sequence length="128" mass="13009">MNPATKATALSALSLLALAALTACGGDSGSDGDPTAGKPEAATSGAAQPSPAERLAKTMVTEPEVGGLKVEKTDEKFLFAQSPDEVTTDKPGCAPLALAVLFVAAGRSAWLGRWVRFQTVELPRGALA</sequence>
<dbReference type="AlphaFoldDB" id="A0A191V1R3"/>
<organism evidence="1 2">
    <name type="scientific">Streptomyces parvulus</name>
    <dbReference type="NCBI Taxonomy" id="146923"/>
    <lineage>
        <taxon>Bacteria</taxon>
        <taxon>Bacillati</taxon>
        <taxon>Actinomycetota</taxon>
        <taxon>Actinomycetes</taxon>
        <taxon>Kitasatosporales</taxon>
        <taxon>Streptomycetaceae</taxon>
        <taxon>Streptomyces</taxon>
    </lineage>
</organism>
<reference evidence="1 2" key="1">
    <citation type="submission" date="2016-05" db="EMBL/GenBank/DDBJ databases">
        <title>Non-Contiguous Finished Genome Sequence of Streptomyces parvulus 2297 Integrated Site-Specifically with Actinophage R4.</title>
        <authorList>
            <person name="Nishizawa T."/>
            <person name="Miura T."/>
            <person name="Harada C."/>
            <person name="Guo Y."/>
            <person name="Narisawa K."/>
            <person name="Ohta H."/>
            <person name="Takahashi H."/>
            <person name="Shirai M."/>
        </authorList>
    </citation>
    <scope>NUCLEOTIDE SEQUENCE [LARGE SCALE GENOMIC DNA]</scope>
    <source>
        <strain evidence="1 2">2297</strain>
    </source>
</reference>
<name>A0A191V1R3_9ACTN</name>
<dbReference type="PROSITE" id="PS51257">
    <property type="entry name" value="PROKAR_LIPOPROTEIN"/>
    <property type="match status" value="1"/>
</dbReference>
<dbReference type="Proteomes" id="UP000078468">
    <property type="component" value="Chromosome"/>
</dbReference>
<dbReference type="RefSeq" id="WP_064729233.1">
    <property type="nucleotide sequence ID" value="NZ_BMRX01000009.1"/>
</dbReference>
<accession>A0A191V1R3</accession>
<dbReference type="KEGG" id="spav:Spa2297_19020"/>
<evidence type="ECO:0000313" key="2">
    <source>
        <dbReference type="Proteomes" id="UP000078468"/>
    </source>
</evidence>
<gene>
    <name evidence="1" type="ORF">Spa2297_19020</name>
</gene>
<evidence type="ECO:0000313" key="1">
    <source>
        <dbReference type="EMBL" id="ANJ08872.1"/>
    </source>
</evidence>